<reference evidence="3 4" key="1">
    <citation type="submission" date="2019-05" db="EMBL/GenBank/DDBJ databases">
        <title>Marivita sp. nov. isolated from sea sediment.</title>
        <authorList>
            <person name="Kim W."/>
        </authorList>
    </citation>
    <scope>NUCLEOTIDE SEQUENCE [LARGE SCALE GENOMIC DNA]</scope>
    <source>
        <strain evidence="3 4">CAU 1492</strain>
    </source>
</reference>
<dbReference type="InterPro" id="IPR036264">
    <property type="entry name" value="Bact_exopeptidase_dim_dom"/>
</dbReference>
<dbReference type="InterPro" id="IPR002933">
    <property type="entry name" value="Peptidase_M20"/>
</dbReference>
<evidence type="ECO:0000313" key="3">
    <source>
        <dbReference type="EMBL" id="TMV12806.1"/>
    </source>
</evidence>
<protein>
    <submittedName>
        <fullName evidence="3">Amidohydrolase</fullName>
    </submittedName>
</protein>
<dbReference type="PIRSF" id="PIRSF005962">
    <property type="entry name" value="Pept_M20D_amidohydro"/>
    <property type="match status" value="1"/>
</dbReference>
<name>A0ABY2X8X4_9RHOB</name>
<dbReference type="NCBIfam" id="TIGR01891">
    <property type="entry name" value="amidohydrolases"/>
    <property type="match status" value="1"/>
</dbReference>
<evidence type="ECO:0000313" key="4">
    <source>
        <dbReference type="Proteomes" id="UP001191082"/>
    </source>
</evidence>
<dbReference type="InterPro" id="IPR017439">
    <property type="entry name" value="Amidohydrolase"/>
</dbReference>
<dbReference type="CDD" id="cd05666">
    <property type="entry name" value="M20_Acy1-like"/>
    <property type="match status" value="1"/>
</dbReference>
<gene>
    <name evidence="3" type="ORF">FGK64_08350</name>
</gene>
<keyword evidence="4" id="KW-1185">Reference proteome</keyword>
<dbReference type="PANTHER" id="PTHR11014:SF63">
    <property type="entry name" value="METALLOPEPTIDASE, PUTATIVE (AFU_ORTHOLOGUE AFUA_6G09600)-RELATED"/>
    <property type="match status" value="1"/>
</dbReference>
<accession>A0ABY2X8X4</accession>
<keyword evidence="1" id="KW-0378">Hydrolase</keyword>
<sequence length="386" mass="40584">MPVKNRIAALQPELAALRRDIHAHPEIGFDTHRTAELVAARLRDIGCDEVATGVGQTGVVGVIRGRNGGAGRTIGLRADMDALPIVEATGAGHASLTEGAMHACGHDGHTTMVLGAAQYLAETRNFDGTVVVLFQPAEELGSGAKAMVDDGCMDRWGVDEVYGLHNMPGMPSGQFAIRPGPVMAATDEFFITVQGKGGHAAAPHDTVDTTVLASHMVVALQTIVARNMDPVKQGVLSVTAFTTSSTAFNVIPDSVRLRGTVRSHAADMQDMIEARIAEVAHGVAATFGGSAQVEYLRHVPITVNSDEPAAFAAGIARAVSGDCTEAPLIMGGEDFSYMLQARPGAFIFLGNGDSAGLHHPEYDFNDEVIPAGASWFAELVEQRLRA</sequence>
<evidence type="ECO:0000259" key="2">
    <source>
        <dbReference type="Pfam" id="PF07687"/>
    </source>
</evidence>
<evidence type="ECO:0000256" key="1">
    <source>
        <dbReference type="ARBA" id="ARBA00022801"/>
    </source>
</evidence>
<comment type="caution">
    <text evidence="3">The sequence shown here is derived from an EMBL/GenBank/DDBJ whole genome shotgun (WGS) entry which is preliminary data.</text>
</comment>
<dbReference type="PANTHER" id="PTHR11014">
    <property type="entry name" value="PEPTIDASE M20 FAMILY MEMBER"/>
    <property type="match status" value="1"/>
</dbReference>
<dbReference type="RefSeq" id="WP_138863361.1">
    <property type="nucleotide sequence ID" value="NZ_VCPC01000002.1"/>
</dbReference>
<dbReference type="Gene3D" id="3.30.70.360">
    <property type="match status" value="1"/>
</dbReference>
<dbReference type="Pfam" id="PF01546">
    <property type="entry name" value="Peptidase_M20"/>
    <property type="match status" value="1"/>
</dbReference>
<dbReference type="SUPFAM" id="SSF55031">
    <property type="entry name" value="Bacterial exopeptidase dimerisation domain"/>
    <property type="match status" value="1"/>
</dbReference>
<dbReference type="EMBL" id="VCPC01000002">
    <property type="protein sequence ID" value="TMV12806.1"/>
    <property type="molecule type" value="Genomic_DNA"/>
</dbReference>
<dbReference type="Gene3D" id="3.40.630.10">
    <property type="entry name" value="Zn peptidases"/>
    <property type="match status" value="1"/>
</dbReference>
<dbReference type="Pfam" id="PF07687">
    <property type="entry name" value="M20_dimer"/>
    <property type="match status" value="1"/>
</dbReference>
<dbReference type="Proteomes" id="UP001191082">
    <property type="component" value="Unassembled WGS sequence"/>
</dbReference>
<dbReference type="SUPFAM" id="SSF53187">
    <property type="entry name" value="Zn-dependent exopeptidases"/>
    <property type="match status" value="1"/>
</dbReference>
<dbReference type="InterPro" id="IPR011650">
    <property type="entry name" value="Peptidase_M20_dimer"/>
</dbReference>
<organism evidence="3 4">
    <name type="scientific">Arenibacterium halophilum</name>
    <dbReference type="NCBI Taxonomy" id="2583821"/>
    <lineage>
        <taxon>Bacteria</taxon>
        <taxon>Pseudomonadati</taxon>
        <taxon>Pseudomonadota</taxon>
        <taxon>Alphaproteobacteria</taxon>
        <taxon>Rhodobacterales</taxon>
        <taxon>Paracoccaceae</taxon>
        <taxon>Arenibacterium</taxon>
    </lineage>
</organism>
<feature type="domain" description="Peptidase M20 dimerisation" evidence="2">
    <location>
        <begin position="189"/>
        <end position="280"/>
    </location>
</feature>
<proteinExistence type="predicted"/>